<feature type="domain" description="Type II secretion system protein GspF" evidence="7">
    <location>
        <begin position="199"/>
        <end position="318"/>
    </location>
</feature>
<evidence type="ECO:0000256" key="1">
    <source>
        <dbReference type="ARBA" id="ARBA00004651"/>
    </source>
</evidence>
<organism evidence="8 9">
    <name type="scientific">Candidatus Iainarchaeum sp</name>
    <dbReference type="NCBI Taxonomy" id="3101447"/>
    <lineage>
        <taxon>Archaea</taxon>
        <taxon>Candidatus Iainarchaeota</taxon>
        <taxon>Candidatus Iainarchaeia</taxon>
        <taxon>Candidatus Iainarchaeales</taxon>
        <taxon>Candidatus Iainarchaeaceae</taxon>
        <taxon>Candidatus Iainarchaeum</taxon>
    </lineage>
</organism>
<feature type="transmembrane region" description="Helical" evidence="6">
    <location>
        <begin position="35"/>
        <end position="56"/>
    </location>
</feature>
<evidence type="ECO:0000259" key="7">
    <source>
        <dbReference type="Pfam" id="PF00482"/>
    </source>
</evidence>
<feature type="transmembrane region" description="Helical" evidence="6">
    <location>
        <begin position="381"/>
        <end position="399"/>
    </location>
</feature>
<dbReference type="Pfam" id="PF00482">
    <property type="entry name" value="T2SSF"/>
    <property type="match status" value="1"/>
</dbReference>
<gene>
    <name evidence="8" type="ORF">HA254_05315</name>
</gene>
<evidence type="ECO:0000313" key="9">
    <source>
        <dbReference type="Proteomes" id="UP000565078"/>
    </source>
</evidence>
<comment type="subcellular location">
    <subcellularLocation>
        <location evidence="1">Cell membrane</location>
        <topology evidence="1">Multi-pass membrane protein</topology>
    </subcellularLocation>
</comment>
<dbReference type="GO" id="GO:0005886">
    <property type="term" value="C:plasma membrane"/>
    <property type="evidence" value="ECO:0007669"/>
    <property type="project" value="UniProtKB-SubCell"/>
</dbReference>
<protein>
    <recommendedName>
        <fullName evidence="7">Type II secretion system protein GspF domain-containing protein</fullName>
    </recommendedName>
</protein>
<keyword evidence="2" id="KW-1003">Cell membrane</keyword>
<evidence type="ECO:0000256" key="2">
    <source>
        <dbReference type="ARBA" id="ARBA00022475"/>
    </source>
</evidence>
<dbReference type="PANTHER" id="PTHR35402:SF1">
    <property type="entry name" value="TYPE II SECRETION SYSTEM PROTEIN GSPF DOMAIN-CONTAINING PROTEIN"/>
    <property type="match status" value="1"/>
</dbReference>
<feature type="transmembrane region" description="Helical" evidence="6">
    <location>
        <begin position="158"/>
        <end position="178"/>
    </location>
</feature>
<feature type="transmembrane region" description="Helical" evidence="6">
    <location>
        <begin position="76"/>
        <end position="95"/>
    </location>
</feature>
<evidence type="ECO:0000313" key="8">
    <source>
        <dbReference type="EMBL" id="HIH10056.1"/>
    </source>
</evidence>
<evidence type="ECO:0000256" key="5">
    <source>
        <dbReference type="ARBA" id="ARBA00023136"/>
    </source>
</evidence>
<feature type="transmembrane region" description="Helical" evidence="6">
    <location>
        <begin position="304"/>
        <end position="328"/>
    </location>
</feature>
<dbReference type="Proteomes" id="UP000565078">
    <property type="component" value="Unassembled WGS sequence"/>
</dbReference>
<name>A0A7J4J4B1_9ARCH</name>
<keyword evidence="5 6" id="KW-0472">Membrane</keyword>
<accession>A0A7J4J4B1</accession>
<evidence type="ECO:0000256" key="6">
    <source>
        <dbReference type="SAM" id="Phobius"/>
    </source>
</evidence>
<feature type="transmembrane region" description="Helical" evidence="6">
    <location>
        <begin position="354"/>
        <end position="374"/>
    </location>
</feature>
<comment type="caution">
    <text evidence="8">The sequence shown here is derived from an EMBL/GenBank/DDBJ whole genome shotgun (WGS) entry which is preliminary data.</text>
</comment>
<evidence type="ECO:0000256" key="3">
    <source>
        <dbReference type="ARBA" id="ARBA00022692"/>
    </source>
</evidence>
<proteinExistence type="predicted"/>
<evidence type="ECO:0000256" key="4">
    <source>
        <dbReference type="ARBA" id="ARBA00022989"/>
    </source>
</evidence>
<feature type="transmembrane region" description="Helical" evidence="6">
    <location>
        <begin position="131"/>
        <end position="152"/>
    </location>
</feature>
<dbReference type="InterPro" id="IPR018076">
    <property type="entry name" value="T2SS_GspF_dom"/>
</dbReference>
<dbReference type="PANTHER" id="PTHR35402">
    <property type="entry name" value="INTEGRAL MEMBRANE PROTEIN-RELATED"/>
    <property type="match status" value="1"/>
</dbReference>
<sequence length="402" mass="43050">MISVYEHGSKDSPAQAIREIALDSLHCQKAQAKEFYARLSVLSVAFIALSAIAPALLQSFIVVGGSFMDIGFGAEMALLVIAVLLPAADIIFLLYTRSLTPEFLKEGERKWDSGIDEMLKRCGMEISKKDFLGQPAALGALFMLLTLYYGLFIAGDELIAALSIPVFFLPIAISYSYLHYIYSSRLQKIGEAIPDMLLLAASLPEHMGIQRIISRLAENEDGPLNGEFAIAAAEISNGMPTEQALLRISERNPSLPLARAIGLMAGSLSSGTAMGSVFRQAAQDFLETNSLLRERAANTAVQKYTLLFAGGLLVPLILGTVSSLAAGFDFGQMDGIGLGVDAAQKMALNEAVQVANIAYIAEYALIASAFIAFQEGKSGKAFLYALFLVPAGMLAYFAGKGF</sequence>
<dbReference type="EMBL" id="DUGC01000081">
    <property type="protein sequence ID" value="HIH10056.1"/>
    <property type="molecule type" value="Genomic_DNA"/>
</dbReference>
<dbReference type="AlphaFoldDB" id="A0A7J4J4B1"/>
<reference evidence="9" key="1">
    <citation type="journal article" date="2020" name="bioRxiv">
        <title>A rank-normalized archaeal taxonomy based on genome phylogeny resolves widespread incomplete and uneven classifications.</title>
        <authorList>
            <person name="Rinke C."/>
            <person name="Chuvochina M."/>
            <person name="Mussig A.J."/>
            <person name="Chaumeil P.-A."/>
            <person name="Waite D.W."/>
            <person name="Whitman W.B."/>
            <person name="Parks D.H."/>
            <person name="Hugenholtz P."/>
        </authorList>
    </citation>
    <scope>NUCLEOTIDE SEQUENCE [LARGE SCALE GENOMIC DNA]</scope>
</reference>
<keyword evidence="4 6" id="KW-1133">Transmembrane helix</keyword>
<keyword evidence="3 6" id="KW-0812">Transmembrane</keyword>
<dbReference type="InterPro" id="IPR056569">
    <property type="entry name" value="ArlJ-like"/>
</dbReference>